<feature type="transmembrane region" description="Helical" evidence="1">
    <location>
        <begin position="66"/>
        <end position="83"/>
    </location>
</feature>
<dbReference type="Proteomes" id="UP000598971">
    <property type="component" value="Unassembled WGS sequence"/>
</dbReference>
<comment type="caution">
    <text evidence="2">The sequence shown here is derived from an EMBL/GenBank/DDBJ whole genome shotgun (WGS) entry which is preliminary data.</text>
</comment>
<evidence type="ECO:0000313" key="2">
    <source>
        <dbReference type="EMBL" id="NNV57286.1"/>
    </source>
</evidence>
<dbReference type="RefSeq" id="WP_171609234.1">
    <property type="nucleotide sequence ID" value="NZ_WHPF01000014.1"/>
</dbReference>
<gene>
    <name evidence="2" type="ORF">GD597_17575</name>
</gene>
<feature type="transmembrane region" description="Helical" evidence="1">
    <location>
        <begin position="42"/>
        <end position="59"/>
    </location>
</feature>
<feature type="transmembrane region" description="Helical" evidence="1">
    <location>
        <begin position="12"/>
        <end position="36"/>
    </location>
</feature>
<protein>
    <submittedName>
        <fullName evidence="2">Uncharacterized protein</fullName>
    </submittedName>
</protein>
<feature type="transmembrane region" description="Helical" evidence="1">
    <location>
        <begin position="89"/>
        <end position="106"/>
    </location>
</feature>
<evidence type="ECO:0000256" key="1">
    <source>
        <dbReference type="SAM" id="Phobius"/>
    </source>
</evidence>
<keyword evidence="1" id="KW-0472">Membrane</keyword>
<keyword evidence="3" id="KW-1185">Reference proteome</keyword>
<sequence length="112" mass="13149">MHNKAKHIFQIVDYLIIGFKIFCFIYVAVEFVFSTSAMGKNMYSYFGIPYSVYAIIQIIRLFRRKMILVVLVEMVINICSLAIFSVNHIYFLILTTLSFMILFFSYRKADGN</sequence>
<accession>A0A8J8FK09</accession>
<organism evidence="2 3">
    <name type="scientific">Limnovirga soli</name>
    <dbReference type="NCBI Taxonomy" id="2656915"/>
    <lineage>
        <taxon>Bacteria</taxon>
        <taxon>Pseudomonadati</taxon>
        <taxon>Bacteroidota</taxon>
        <taxon>Chitinophagia</taxon>
        <taxon>Chitinophagales</taxon>
        <taxon>Chitinophagaceae</taxon>
        <taxon>Limnovirga</taxon>
    </lineage>
</organism>
<proteinExistence type="predicted"/>
<keyword evidence="1" id="KW-1133">Transmembrane helix</keyword>
<dbReference type="EMBL" id="WHPF01000014">
    <property type="protein sequence ID" value="NNV57286.1"/>
    <property type="molecule type" value="Genomic_DNA"/>
</dbReference>
<keyword evidence="1" id="KW-0812">Transmembrane</keyword>
<dbReference type="AlphaFoldDB" id="A0A8J8FK09"/>
<reference evidence="2" key="1">
    <citation type="submission" date="2019-10" db="EMBL/GenBank/DDBJ databases">
        <title>Draft genome sequence of Panacibacter sp. KCS-6.</title>
        <authorList>
            <person name="Yim K.J."/>
        </authorList>
    </citation>
    <scope>NUCLEOTIDE SEQUENCE</scope>
    <source>
        <strain evidence="2">KCS-6</strain>
    </source>
</reference>
<name>A0A8J8FK09_9BACT</name>
<evidence type="ECO:0000313" key="3">
    <source>
        <dbReference type="Proteomes" id="UP000598971"/>
    </source>
</evidence>